<name>A0A914RFC5_PAREQ</name>
<reference evidence="2" key="1">
    <citation type="submission" date="2022-11" db="UniProtKB">
        <authorList>
            <consortium name="WormBaseParasite"/>
        </authorList>
    </citation>
    <scope>IDENTIFICATION</scope>
</reference>
<accession>A0A914RFC5</accession>
<dbReference type="Proteomes" id="UP000887564">
    <property type="component" value="Unplaced"/>
</dbReference>
<proteinExistence type="predicted"/>
<dbReference type="AlphaFoldDB" id="A0A914RFC5"/>
<dbReference type="WBParaSite" id="PEQ_0000501001-mRNA-1">
    <property type="protein sequence ID" value="PEQ_0000501001-mRNA-1"/>
    <property type="gene ID" value="PEQ_0000501001"/>
</dbReference>
<evidence type="ECO:0000313" key="2">
    <source>
        <dbReference type="WBParaSite" id="PEQ_0000501001-mRNA-1"/>
    </source>
</evidence>
<evidence type="ECO:0000313" key="1">
    <source>
        <dbReference type="Proteomes" id="UP000887564"/>
    </source>
</evidence>
<protein>
    <submittedName>
        <fullName evidence="2">Uncharacterized protein</fullName>
    </submittedName>
</protein>
<sequence>MMRSLSEIKWGAVIAAGYELSLSLLVKCVEAVDEPAMGCPNAVSLIISSGLPFLMLNFDSPTPLCITVASALANFLTAKIPEEEGDVGDNPINHLSAVSNFSTSILRGCRKMMCRITLYLFSQRRLSFSGMRRNLISFFSYVRNEIKIGFLVRADQVKADRPYCGRFYAERQK</sequence>
<organism evidence="1 2">
    <name type="scientific">Parascaris equorum</name>
    <name type="common">Equine roundworm</name>
    <dbReference type="NCBI Taxonomy" id="6256"/>
    <lineage>
        <taxon>Eukaryota</taxon>
        <taxon>Metazoa</taxon>
        <taxon>Ecdysozoa</taxon>
        <taxon>Nematoda</taxon>
        <taxon>Chromadorea</taxon>
        <taxon>Rhabditida</taxon>
        <taxon>Spirurina</taxon>
        <taxon>Ascaridomorpha</taxon>
        <taxon>Ascaridoidea</taxon>
        <taxon>Ascarididae</taxon>
        <taxon>Parascaris</taxon>
    </lineage>
</organism>
<keyword evidence="1" id="KW-1185">Reference proteome</keyword>